<keyword evidence="5" id="KW-0489">Methyltransferase</keyword>
<feature type="domain" description="tRNA wybutosine-synthesizing protein" evidence="12">
    <location>
        <begin position="51"/>
        <end position="243"/>
    </location>
</feature>
<accession>A0A6P6Y4J6</accession>
<keyword evidence="13" id="KW-1185">Reference proteome</keyword>
<keyword evidence="8" id="KW-0819">tRNA processing</keyword>
<evidence type="ECO:0000256" key="6">
    <source>
        <dbReference type="ARBA" id="ARBA00022679"/>
    </source>
</evidence>
<comment type="function">
    <text evidence="9">Probable S-adenosyl-L-methionine-dependent methyltransferase that acts as a component of the wybutosine biosynthesis pathway. Wybutosine is a hyper modified guanosine with a tricyclic base found at the 3'-position adjacent to the anticodon of eukaryotic phenylalanine tRNA.</text>
</comment>
<dbReference type="OrthoDB" id="263283at2759"/>
<evidence type="ECO:0000256" key="5">
    <source>
        <dbReference type="ARBA" id="ARBA00022603"/>
    </source>
</evidence>
<dbReference type="InterPro" id="IPR036602">
    <property type="entry name" value="tRNA_yW-synthesising-like_sf"/>
</dbReference>
<dbReference type="UniPathway" id="UPA00375"/>
<dbReference type="PANTHER" id="PTHR48418">
    <property type="entry name" value="TRNA WYBUTOSINE-SYNTHESIZING PROTEIN 3"/>
    <property type="match status" value="1"/>
</dbReference>
<evidence type="ECO:0000256" key="4">
    <source>
        <dbReference type="ARBA" id="ARBA00016536"/>
    </source>
</evidence>
<dbReference type="EC" id="2.1.1.282" evidence="3"/>
<name>A0A6P6Y4J6_DERPT</name>
<organism evidence="13 14">
    <name type="scientific">Dermatophagoides pteronyssinus</name>
    <name type="common">European house dust mite</name>
    <dbReference type="NCBI Taxonomy" id="6956"/>
    <lineage>
        <taxon>Eukaryota</taxon>
        <taxon>Metazoa</taxon>
        <taxon>Ecdysozoa</taxon>
        <taxon>Arthropoda</taxon>
        <taxon>Chelicerata</taxon>
        <taxon>Arachnida</taxon>
        <taxon>Acari</taxon>
        <taxon>Acariformes</taxon>
        <taxon>Sarcoptiformes</taxon>
        <taxon>Astigmata</taxon>
        <taxon>Psoroptidia</taxon>
        <taxon>Analgoidea</taxon>
        <taxon>Pyroglyphidae</taxon>
        <taxon>Dermatophagoidinae</taxon>
        <taxon>Dermatophagoides</taxon>
    </lineage>
</organism>
<evidence type="ECO:0000313" key="14">
    <source>
        <dbReference type="RefSeq" id="XP_027199334.1"/>
    </source>
</evidence>
<dbReference type="Pfam" id="PF02676">
    <property type="entry name" value="TYW3"/>
    <property type="match status" value="1"/>
</dbReference>
<comment type="catalytic activity">
    <reaction evidence="11">
        <text>4-demethyl-7-[(3S)-3-amino-3-carboxypropyl]wyosine(37) in tRNA(Phe) + S-adenosyl-L-methionine = 7-[(3S)-3-amino-3-carboxypropyl]wyosine(37) in tRNA(Phe) + S-adenosyl-L-homocysteine + H(+)</text>
        <dbReference type="Rhea" id="RHEA:36635"/>
        <dbReference type="Rhea" id="RHEA-COMP:10378"/>
        <dbReference type="Rhea" id="RHEA-COMP:10379"/>
        <dbReference type="ChEBI" id="CHEBI:15378"/>
        <dbReference type="ChEBI" id="CHEBI:57856"/>
        <dbReference type="ChEBI" id="CHEBI:59789"/>
        <dbReference type="ChEBI" id="CHEBI:73543"/>
        <dbReference type="ChEBI" id="CHEBI:73550"/>
        <dbReference type="EC" id="2.1.1.282"/>
    </reaction>
</comment>
<evidence type="ECO:0000256" key="10">
    <source>
        <dbReference type="ARBA" id="ARBA00030554"/>
    </source>
</evidence>
<protein>
    <recommendedName>
        <fullName evidence="4">tRNA wybutosine-synthesizing protein 3 homolog</fullName>
        <ecNumber evidence="3">2.1.1.282</ecNumber>
    </recommendedName>
    <alternativeName>
        <fullName evidence="10">tRNA(Phe) 7-((3-amino-3-carboxypropyl)-4-demethylwyosine(37)-N(4))-methyltransferase</fullName>
    </alternativeName>
</protein>
<comment type="similarity">
    <text evidence="2">Belongs to the TYW3 family.</text>
</comment>
<dbReference type="OMA" id="TWLYVSH"/>
<dbReference type="SUPFAM" id="SSF111278">
    <property type="entry name" value="SSo0622-like"/>
    <property type="match status" value="1"/>
</dbReference>
<dbReference type="RefSeq" id="XP_027199334.1">
    <property type="nucleotide sequence ID" value="XM_027343533.1"/>
</dbReference>
<evidence type="ECO:0000256" key="1">
    <source>
        <dbReference type="ARBA" id="ARBA00004797"/>
    </source>
</evidence>
<dbReference type="InterPro" id="IPR003827">
    <property type="entry name" value="tRNA_yW-synthesising"/>
</dbReference>
<comment type="pathway">
    <text evidence="1">tRNA modification; wybutosine-tRNA(Phe) biosynthesis.</text>
</comment>
<dbReference type="Proteomes" id="UP000515146">
    <property type="component" value="Unplaced"/>
</dbReference>
<evidence type="ECO:0000256" key="9">
    <source>
        <dbReference type="ARBA" id="ARBA00025378"/>
    </source>
</evidence>
<keyword evidence="6" id="KW-0808">Transferase</keyword>
<dbReference type="Gene3D" id="3.30.1960.10">
    <property type="entry name" value="tRNA wybutosine-synthesizing-like"/>
    <property type="match status" value="1"/>
</dbReference>
<dbReference type="PANTHER" id="PTHR48418:SF1">
    <property type="entry name" value="TRNA WYBUTOSINE-SYNTHESIZING PROTEIN 3"/>
    <property type="match status" value="1"/>
</dbReference>
<evidence type="ECO:0000256" key="2">
    <source>
        <dbReference type="ARBA" id="ARBA00008569"/>
    </source>
</evidence>
<dbReference type="GO" id="GO:0008168">
    <property type="term" value="F:methyltransferase activity"/>
    <property type="evidence" value="ECO:0007669"/>
    <property type="project" value="UniProtKB-KW"/>
</dbReference>
<dbReference type="AlphaFoldDB" id="A0A6P6Y4J6"/>
<evidence type="ECO:0000256" key="7">
    <source>
        <dbReference type="ARBA" id="ARBA00022691"/>
    </source>
</evidence>
<reference evidence="14" key="1">
    <citation type="submission" date="2025-08" db="UniProtKB">
        <authorList>
            <consortium name="RefSeq"/>
        </authorList>
    </citation>
    <scope>IDENTIFICATION</scope>
    <source>
        <strain evidence="14">Airmid</strain>
    </source>
</reference>
<dbReference type="KEGG" id="dpte:113793488"/>
<gene>
    <name evidence="14" type="primary">LOC113793488</name>
</gene>
<keyword evidence="7" id="KW-0949">S-adenosyl-L-methionine</keyword>
<dbReference type="GO" id="GO:0032259">
    <property type="term" value="P:methylation"/>
    <property type="evidence" value="ECO:0007669"/>
    <property type="project" value="UniProtKB-KW"/>
</dbReference>
<dbReference type="InParanoid" id="A0A6P6Y4J6"/>
<evidence type="ECO:0000256" key="11">
    <source>
        <dbReference type="ARBA" id="ARBA00049202"/>
    </source>
</evidence>
<dbReference type="GO" id="GO:0008033">
    <property type="term" value="P:tRNA processing"/>
    <property type="evidence" value="ECO:0007669"/>
    <property type="project" value="UniProtKB-KW"/>
</dbReference>
<evidence type="ECO:0000313" key="13">
    <source>
        <dbReference type="Proteomes" id="UP000515146"/>
    </source>
</evidence>
<sequence>MTWQNSYSFFHMACNNLIYMKSSTTDDYDVDDDDFKYDRKYSRTPKQFDAERQQALSRLDLSKKGSIDESIESLVIQLNKSANFYTTSSCSGRIIVVTKSNDNVESINEKKKKGLQWQFVTHSLINDVEEFVQKIVDHSQNISLNESSTLKFESFILHVRCRTLDAARQLLHCSIDSGQRNSGLMIANSGNLTVAVRNTLNLEVPLIIDGKLMITLDYLHKLVDIVNAKMVSNFDMIQRFQRNCELKSIFY</sequence>
<evidence type="ECO:0000256" key="8">
    <source>
        <dbReference type="ARBA" id="ARBA00022694"/>
    </source>
</evidence>
<evidence type="ECO:0000256" key="3">
    <source>
        <dbReference type="ARBA" id="ARBA00012750"/>
    </source>
</evidence>
<evidence type="ECO:0000259" key="12">
    <source>
        <dbReference type="Pfam" id="PF02676"/>
    </source>
</evidence>
<proteinExistence type="inferred from homology"/>